<dbReference type="Pfam" id="PF01926">
    <property type="entry name" value="MMR_HSR1"/>
    <property type="match status" value="1"/>
</dbReference>
<feature type="domain" description="OBG-type G" evidence="3">
    <location>
        <begin position="1"/>
        <end position="259"/>
    </location>
</feature>
<sequence length="268" mass="30787">MGIVGLPNVGKSALFNTLTKQDIPSENYLFCTIKPNEARVNVPDEQFKWLCQLYKPKSEVSAFLDIIDLLGLVLGAHKGRGRGNNFLSHIREVDGIFHVLCAFEDADIVHADDFVDPVRDLHVISSELRLIGQFDIKFMERRIEELKKSMKRSNDKQLKVEHELCQRVKASLDEGKDVRMVDWNAADVEILNNFQLLTAKAVVYLVNMNEHDYKSKMNKFLPDIHAWVQEHGGETIIPFSCALERYLADMSRDEAAKYCEENMIERFV</sequence>
<dbReference type="GO" id="GO:0005525">
    <property type="term" value="F:GTP binding"/>
    <property type="evidence" value="ECO:0007669"/>
    <property type="project" value="InterPro"/>
</dbReference>
<dbReference type="PRINTS" id="PR00326">
    <property type="entry name" value="GTP1OBG"/>
</dbReference>
<evidence type="ECO:0000259" key="3">
    <source>
        <dbReference type="PROSITE" id="PS51710"/>
    </source>
</evidence>
<evidence type="ECO:0000256" key="1">
    <source>
        <dbReference type="ARBA" id="ARBA00022741"/>
    </source>
</evidence>
<dbReference type="InterPro" id="IPR006073">
    <property type="entry name" value="GTP-bd"/>
</dbReference>
<dbReference type="PROSITE" id="PS51710">
    <property type="entry name" value="G_OBG"/>
    <property type="match status" value="1"/>
</dbReference>
<evidence type="ECO:0000313" key="4">
    <source>
        <dbReference type="EMBL" id="CAA0806434.1"/>
    </source>
</evidence>
<keyword evidence="5" id="KW-1185">Reference proteome</keyword>
<dbReference type="GO" id="GO:0005737">
    <property type="term" value="C:cytoplasm"/>
    <property type="evidence" value="ECO:0007669"/>
    <property type="project" value="TreeGrafter"/>
</dbReference>
<reference evidence="4" key="1">
    <citation type="submission" date="2019-12" db="EMBL/GenBank/DDBJ databases">
        <authorList>
            <person name="Scholes J."/>
        </authorList>
    </citation>
    <scope>NUCLEOTIDE SEQUENCE</scope>
</reference>
<dbReference type="InterPro" id="IPR027417">
    <property type="entry name" value="P-loop_NTPase"/>
</dbReference>
<dbReference type="PANTHER" id="PTHR23305:SF11">
    <property type="entry name" value="OBG-LIKE ATPASE 1"/>
    <property type="match status" value="1"/>
</dbReference>
<dbReference type="Gene3D" id="3.40.50.300">
    <property type="entry name" value="P-loop containing nucleotide triphosphate hydrolases"/>
    <property type="match status" value="2"/>
</dbReference>
<dbReference type="GO" id="GO:0016887">
    <property type="term" value="F:ATP hydrolysis activity"/>
    <property type="evidence" value="ECO:0007669"/>
    <property type="project" value="TreeGrafter"/>
</dbReference>
<accession>A0A9N7R075</accession>
<dbReference type="CDD" id="cd01900">
    <property type="entry name" value="YchF"/>
    <property type="match status" value="1"/>
</dbReference>
<organism evidence="4 5">
    <name type="scientific">Striga hermonthica</name>
    <name type="common">Purple witchweed</name>
    <name type="synonym">Buchnera hermonthica</name>
    <dbReference type="NCBI Taxonomy" id="68872"/>
    <lineage>
        <taxon>Eukaryota</taxon>
        <taxon>Viridiplantae</taxon>
        <taxon>Streptophyta</taxon>
        <taxon>Embryophyta</taxon>
        <taxon>Tracheophyta</taxon>
        <taxon>Spermatophyta</taxon>
        <taxon>Magnoliopsida</taxon>
        <taxon>eudicotyledons</taxon>
        <taxon>Gunneridae</taxon>
        <taxon>Pentapetalae</taxon>
        <taxon>asterids</taxon>
        <taxon>lamiids</taxon>
        <taxon>Lamiales</taxon>
        <taxon>Orobanchaceae</taxon>
        <taxon>Buchnereae</taxon>
        <taxon>Striga</taxon>
    </lineage>
</organism>
<feature type="coiled-coil region" evidence="2">
    <location>
        <begin position="136"/>
        <end position="163"/>
    </location>
</feature>
<keyword evidence="2" id="KW-0175">Coiled coil</keyword>
<dbReference type="OrthoDB" id="424823at2759"/>
<protein>
    <submittedName>
        <fullName evidence="4">GTP binding</fullName>
    </submittedName>
</protein>
<dbReference type="PANTHER" id="PTHR23305">
    <property type="entry name" value="OBG GTPASE FAMILY"/>
    <property type="match status" value="1"/>
</dbReference>
<gene>
    <name evidence="4" type="ORF">SHERM_09324</name>
</gene>
<evidence type="ECO:0000256" key="2">
    <source>
        <dbReference type="SAM" id="Coils"/>
    </source>
</evidence>
<dbReference type="InterPro" id="IPR041706">
    <property type="entry name" value="YchF_N"/>
</dbReference>
<evidence type="ECO:0000313" key="5">
    <source>
        <dbReference type="Proteomes" id="UP001153555"/>
    </source>
</evidence>
<dbReference type="Proteomes" id="UP001153555">
    <property type="component" value="Unassembled WGS sequence"/>
</dbReference>
<dbReference type="AlphaFoldDB" id="A0A9N7R075"/>
<proteinExistence type="predicted"/>
<dbReference type="InterPro" id="IPR031167">
    <property type="entry name" value="G_OBG"/>
</dbReference>
<dbReference type="SUPFAM" id="SSF52540">
    <property type="entry name" value="P-loop containing nucleoside triphosphate hydrolases"/>
    <property type="match status" value="1"/>
</dbReference>
<comment type="caution">
    <text evidence="4">The sequence shown here is derived from an EMBL/GenBank/DDBJ whole genome shotgun (WGS) entry which is preliminary data.</text>
</comment>
<keyword evidence="1" id="KW-0547">Nucleotide-binding</keyword>
<dbReference type="EMBL" id="CACSLK010000984">
    <property type="protein sequence ID" value="CAA0806434.1"/>
    <property type="molecule type" value="Genomic_DNA"/>
</dbReference>
<name>A0A9N7R075_STRHE</name>